<dbReference type="Proteomes" id="UP000276215">
    <property type="component" value="Unassembled WGS sequence"/>
</dbReference>
<proteinExistence type="predicted"/>
<evidence type="ECO:0000313" key="1">
    <source>
        <dbReference type="EMBL" id="RPA92975.1"/>
    </source>
</evidence>
<gene>
    <name evidence="1" type="ORF">L873DRAFT_117791</name>
</gene>
<protein>
    <submittedName>
        <fullName evidence="1">Uncharacterized protein</fullName>
    </submittedName>
</protein>
<dbReference type="AlphaFoldDB" id="A0A3N4J484"/>
<organism evidence="1 2">
    <name type="scientific">Choiromyces venosus 120613-1</name>
    <dbReference type="NCBI Taxonomy" id="1336337"/>
    <lineage>
        <taxon>Eukaryota</taxon>
        <taxon>Fungi</taxon>
        <taxon>Dikarya</taxon>
        <taxon>Ascomycota</taxon>
        <taxon>Pezizomycotina</taxon>
        <taxon>Pezizomycetes</taxon>
        <taxon>Pezizales</taxon>
        <taxon>Tuberaceae</taxon>
        <taxon>Choiromyces</taxon>
    </lineage>
</organism>
<accession>A0A3N4J484</accession>
<sequence>MECCHSKPSSQYPTIVISEPFLYLFCSCNSKKESRNKVSKSGREKGKRRKGRTKRTLFVFCPSDNSSSKQQALRHSGRNKPFLLQGFRGRFQELRMADALLSWLQLPFFRFREKLLLLAAFAASSPKNFFPNAFATLAPLFLERSKEKKNRDNRTFERVSSLHPFLESSPLSPVLSRVERKGTKACTDVRSKKKIKKCR</sequence>
<evidence type="ECO:0000313" key="2">
    <source>
        <dbReference type="Proteomes" id="UP000276215"/>
    </source>
</evidence>
<keyword evidence="2" id="KW-1185">Reference proteome</keyword>
<reference evidence="1 2" key="1">
    <citation type="journal article" date="2018" name="Nat. Ecol. Evol.">
        <title>Pezizomycetes genomes reveal the molecular basis of ectomycorrhizal truffle lifestyle.</title>
        <authorList>
            <person name="Murat C."/>
            <person name="Payen T."/>
            <person name="Noel B."/>
            <person name="Kuo A."/>
            <person name="Morin E."/>
            <person name="Chen J."/>
            <person name="Kohler A."/>
            <person name="Krizsan K."/>
            <person name="Balestrini R."/>
            <person name="Da Silva C."/>
            <person name="Montanini B."/>
            <person name="Hainaut M."/>
            <person name="Levati E."/>
            <person name="Barry K.W."/>
            <person name="Belfiori B."/>
            <person name="Cichocki N."/>
            <person name="Clum A."/>
            <person name="Dockter R.B."/>
            <person name="Fauchery L."/>
            <person name="Guy J."/>
            <person name="Iotti M."/>
            <person name="Le Tacon F."/>
            <person name="Lindquist E.A."/>
            <person name="Lipzen A."/>
            <person name="Malagnac F."/>
            <person name="Mello A."/>
            <person name="Molinier V."/>
            <person name="Miyauchi S."/>
            <person name="Poulain J."/>
            <person name="Riccioni C."/>
            <person name="Rubini A."/>
            <person name="Sitrit Y."/>
            <person name="Splivallo R."/>
            <person name="Traeger S."/>
            <person name="Wang M."/>
            <person name="Zifcakova L."/>
            <person name="Wipf D."/>
            <person name="Zambonelli A."/>
            <person name="Paolocci F."/>
            <person name="Nowrousian M."/>
            <person name="Ottonello S."/>
            <person name="Baldrian P."/>
            <person name="Spatafora J.W."/>
            <person name="Henrissat B."/>
            <person name="Nagy L.G."/>
            <person name="Aury J.M."/>
            <person name="Wincker P."/>
            <person name="Grigoriev I.V."/>
            <person name="Bonfante P."/>
            <person name="Martin F.M."/>
        </authorList>
    </citation>
    <scope>NUCLEOTIDE SEQUENCE [LARGE SCALE GENOMIC DNA]</scope>
    <source>
        <strain evidence="1 2">120613-1</strain>
    </source>
</reference>
<dbReference type="EMBL" id="ML120462">
    <property type="protein sequence ID" value="RPA92975.1"/>
    <property type="molecule type" value="Genomic_DNA"/>
</dbReference>
<name>A0A3N4J484_9PEZI</name>